<keyword evidence="2" id="KW-1133">Transmembrane helix</keyword>
<feature type="transmembrane region" description="Helical" evidence="2">
    <location>
        <begin position="73"/>
        <end position="97"/>
    </location>
</feature>
<keyword evidence="2" id="KW-0812">Transmembrane</keyword>
<keyword evidence="2" id="KW-0472">Membrane</keyword>
<accession>A0AAD7W347</accession>
<feature type="non-terminal residue" evidence="3">
    <location>
        <position position="110"/>
    </location>
</feature>
<proteinExistence type="predicted"/>
<reference evidence="3" key="1">
    <citation type="journal article" date="2023" name="Science">
        <title>Genome structures resolve the early diversification of teleost fishes.</title>
        <authorList>
            <person name="Parey E."/>
            <person name="Louis A."/>
            <person name="Montfort J."/>
            <person name="Bouchez O."/>
            <person name="Roques C."/>
            <person name="Iampietro C."/>
            <person name="Lluch J."/>
            <person name="Castinel A."/>
            <person name="Donnadieu C."/>
            <person name="Desvignes T."/>
            <person name="Floi Bucao C."/>
            <person name="Jouanno E."/>
            <person name="Wen M."/>
            <person name="Mejri S."/>
            <person name="Dirks R."/>
            <person name="Jansen H."/>
            <person name="Henkel C."/>
            <person name="Chen W.J."/>
            <person name="Zahm M."/>
            <person name="Cabau C."/>
            <person name="Klopp C."/>
            <person name="Thompson A.W."/>
            <person name="Robinson-Rechavi M."/>
            <person name="Braasch I."/>
            <person name="Lecointre G."/>
            <person name="Bobe J."/>
            <person name="Postlethwait J.H."/>
            <person name="Berthelot C."/>
            <person name="Roest Crollius H."/>
            <person name="Guiguen Y."/>
        </authorList>
    </citation>
    <scope>NUCLEOTIDE SEQUENCE</scope>
    <source>
        <strain evidence="3">NC1722</strain>
    </source>
</reference>
<organism evidence="3 4">
    <name type="scientific">Aldrovandia affinis</name>
    <dbReference type="NCBI Taxonomy" id="143900"/>
    <lineage>
        <taxon>Eukaryota</taxon>
        <taxon>Metazoa</taxon>
        <taxon>Chordata</taxon>
        <taxon>Craniata</taxon>
        <taxon>Vertebrata</taxon>
        <taxon>Euteleostomi</taxon>
        <taxon>Actinopterygii</taxon>
        <taxon>Neopterygii</taxon>
        <taxon>Teleostei</taxon>
        <taxon>Notacanthiformes</taxon>
        <taxon>Halosauridae</taxon>
        <taxon>Aldrovandia</taxon>
    </lineage>
</organism>
<dbReference type="AlphaFoldDB" id="A0AAD7W347"/>
<name>A0AAD7W347_9TELE</name>
<evidence type="ECO:0000313" key="3">
    <source>
        <dbReference type="EMBL" id="KAJ8377648.1"/>
    </source>
</evidence>
<sequence>MRQFSVWRFPGFWRTREDSAGADETSPLIPKVNGDTEADVFGSSGEESQDGQYPGKGGAWEPAWSCDFLLKSLLFLCNLLFCVLGLVALAVGLWGLAVKESFSQERLGDL</sequence>
<evidence type="ECO:0000256" key="2">
    <source>
        <dbReference type="SAM" id="Phobius"/>
    </source>
</evidence>
<feature type="region of interest" description="Disordered" evidence="1">
    <location>
        <begin position="17"/>
        <end position="57"/>
    </location>
</feature>
<gene>
    <name evidence="3" type="ORF">AAFF_G00254930</name>
</gene>
<keyword evidence="4" id="KW-1185">Reference proteome</keyword>
<evidence type="ECO:0000313" key="4">
    <source>
        <dbReference type="Proteomes" id="UP001221898"/>
    </source>
</evidence>
<evidence type="ECO:0000256" key="1">
    <source>
        <dbReference type="SAM" id="MobiDB-lite"/>
    </source>
</evidence>
<comment type="caution">
    <text evidence="3">The sequence shown here is derived from an EMBL/GenBank/DDBJ whole genome shotgun (WGS) entry which is preliminary data.</text>
</comment>
<dbReference type="Proteomes" id="UP001221898">
    <property type="component" value="Unassembled WGS sequence"/>
</dbReference>
<dbReference type="EMBL" id="JAINUG010000344">
    <property type="protein sequence ID" value="KAJ8377648.1"/>
    <property type="molecule type" value="Genomic_DNA"/>
</dbReference>
<protein>
    <submittedName>
        <fullName evidence="3">Uncharacterized protein</fullName>
    </submittedName>
</protein>